<dbReference type="GO" id="GO:0043484">
    <property type="term" value="P:regulation of RNA splicing"/>
    <property type="evidence" value="ECO:0007669"/>
    <property type="project" value="UniProtKB-UniRule"/>
</dbReference>
<dbReference type="GO" id="GO:0009651">
    <property type="term" value="P:response to salt stress"/>
    <property type="evidence" value="ECO:0007669"/>
    <property type="project" value="EnsemblPlants"/>
</dbReference>
<dbReference type="Gramene" id="OB01G27790.1">
    <property type="protein sequence ID" value="OB01G27790.1"/>
    <property type="gene ID" value="OB01G27790"/>
</dbReference>
<evidence type="ECO:0000256" key="3">
    <source>
        <dbReference type="ARBA" id="ARBA00022884"/>
    </source>
</evidence>
<protein>
    <recommendedName>
        <fullName evidence="12">G-patch domain-containing protein</fullName>
    </recommendedName>
</protein>
<dbReference type="HOGENOM" id="CLU_044888_1_0_1"/>
<sequence>MEEYDPARPNDYEDYRKEKLKRAKEAEVRKELERRRREEEERERERELREREGRDTLNISGEEAWKRRAAMSSSAAPRAPSSPPHGGDGFAIGNSSSSGLGLGAGGQMTAAQRMMAKMGWKEGQGLGKQEQGITAPLVAKKTDRRGGVIVDENSSKPEKKPKSVSFDGPPTRVLLLRNMVGPGEVDDELEEEVASECSKYGTVCRVLIFEITQADFPSDEAVRIFIQFERAEEATKAMIDLEGRFFGGRVVRATFFDEERFAKNQLAPMPGEVAGFD</sequence>
<dbReference type="SMART" id="SM00361">
    <property type="entry name" value="RRM_1"/>
    <property type="match status" value="1"/>
</dbReference>
<feature type="compositionally biased region" description="Basic and acidic residues" evidence="7">
    <location>
        <begin position="21"/>
        <end position="55"/>
    </location>
</feature>
<dbReference type="GO" id="GO:0010017">
    <property type="term" value="P:red or far-red light signaling pathway"/>
    <property type="evidence" value="ECO:0007669"/>
    <property type="project" value="EnsemblPlants"/>
</dbReference>
<evidence type="ECO:0000256" key="1">
    <source>
        <dbReference type="ARBA" id="ARBA00004123"/>
    </source>
</evidence>
<dbReference type="GO" id="GO:0016607">
    <property type="term" value="C:nuclear speck"/>
    <property type="evidence" value="ECO:0007669"/>
    <property type="project" value="EnsemblPlants"/>
</dbReference>
<dbReference type="GO" id="GO:0010218">
    <property type="term" value="P:response to far red light"/>
    <property type="evidence" value="ECO:0007669"/>
    <property type="project" value="EnsemblPlants"/>
</dbReference>
<dbReference type="GO" id="GO:0045292">
    <property type="term" value="P:mRNA cis splicing, via spliceosome"/>
    <property type="evidence" value="ECO:0007669"/>
    <property type="project" value="UniProtKB-UniRule"/>
</dbReference>
<name>J3L0M3_ORYBR</name>
<feature type="region of interest" description="Disordered" evidence="7">
    <location>
        <begin position="144"/>
        <end position="167"/>
    </location>
</feature>
<dbReference type="AlphaFoldDB" id="J3L0M3"/>
<dbReference type="PANTHER" id="PTHR13288">
    <property type="entry name" value="SPLICING FACTOR 45 SPF45"/>
    <property type="match status" value="1"/>
</dbReference>
<dbReference type="EnsemblPlants" id="OB01G27790.1">
    <property type="protein sequence ID" value="OB01G27790.1"/>
    <property type="gene ID" value="OB01G27790"/>
</dbReference>
<keyword evidence="3 6" id="KW-0694">RNA-binding</keyword>
<dbReference type="InterPro" id="IPR012677">
    <property type="entry name" value="Nucleotide-bd_a/b_plait_sf"/>
</dbReference>
<dbReference type="InterPro" id="IPR040052">
    <property type="entry name" value="RBM17"/>
</dbReference>
<accession>J3L0M3</accession>
<dbReference type="Gene3D" id="3.30.70.330">
    <property type="match status" value="1"/>
</dbReference>
<dbReference type="GO" id="GO:0009737">
    <property type="term" value="P:response to abscisic acid"/>
    <property type="evidence" value="ECO:0007669"/>
    <property type="project" value="EnsemblPlants"/>
</dbReference>
<dbReference type="GO" id="GO:0009637">
    <property type="term" value="P:response to blue light"/>
    <property type="evidence" value="ECO:0007669"/>
    <property type="project" value="EnsemblPlants"/>
</dbReference>
<evidence type="ECO:0000256" key="6">
    <source>
        <dbReference type="PIRNR" id="PIRNR031066"/>
    </source>
</evidence>
<reference evidence="10" key="2">
    <citation type="submission" date="2013-04" db="UniProtKB">
        <authorList>
            <consortium name="EnsemblPlants"/>
        </authorList>
    </citation>
    <scope>IDENTIFICATION</scope>
</reference>
<evidence type="ECO:0000256" key="5">
    <source>
        <dbReference type="ARBA" id="ARBA00023242"/>
    </source>
</evidence>
<feature type="domain" description="RRM" evidence="8">
    <location>
        <begin position="172"/>
        <end position="258"/>
    </location>
</feature>
<reference evidence="10" key="1">
    <citation type="journal article" date="2013" name="Nat. Commun.">
        <title>Whole-genome sequencing of Oryza brachyantha reveals mechanisms underlying Oryza genome evolution.</title>
        <authorList>
            <person name="Chen J."/>
            <person name="Huang Q."/>
            <person name="Gao D."/>
            <person name="Wang J."/>
            <person name="Lang Y."/>
            <person name="Liu T."/>
            <person name="Li B."/>
            <person name="Bai Z."/>
            <person name="Luis Goicoechea J."/>
            <person name="Liang C."/>
            <person name="Chen C."/>
            <person name="Zhang W."/>
            <person name="Sun S."/>
            <person name="Liao Y."/>
            <person name="Zhang X."/>
            <person name="Yang L."/>
            <person name="Song C."/>
            <person name="Wang M."/>
            <person name="Shi J."/>
            <person name="Liu G."/>
            <person name="Liu J."/>
            <person name="Zhou H."/>
            <person name="Zhou W."/>
            <person name="Yu Q."/>
            <person name="An N."/>
            <person name="Chen Y."/>
            <person name="Cai Q."/>
            <person name="Wang B."/>
            <person name="Liu B."/>
            <person name="Min J."/>
            <person name="Huang Y."/>
            <person name="Wu H."/>
            <person name="Li Z."/>
            <person name="Zhang Y."/>
            <person name="Yin Y."/>
            <person name="Song W."/>
            <person name="Jiang J."/>
            <person name="Jackson S.A."/>
            <person name="Wing R.A."/>
            <person name="Wang J."/>
            <person name="Chen M."/>
        </authorList>
    </citation>
    <scope>NUCLEOTIDE SEQUENCE [LARGE SCALE GENOMIC DNA]</scope>
    <source>
        <strain evidence="10">cv. IRGC 101232</strain>
    </source>
</reference>
<dbReference type="Pfam" id="PF01585">
    <property type="entry name" value="G-patch"/>
    <property type="match status" value="1"/>
</dbReference>
<dbReference type="OMA" id="HACFYDE"/>
<keyword evidence="2 6" id="KW-0507">mRNA processing</keyword>
<evidence type="ECO:0000256" key="4">
    <source>
        <dbReference type="ARBA" id="ARBA00023187"/>
    </source>
</evidence>
<dbReference type="GO" id="GO:0010119">
    <property type="term" value="P:regulation of stomatal movement"/>
    <property type="evidence" value="ECO:0007669"/>
    <property type="project" value="EnsemblPlants"/>
</dbReference>
<dbReference type="SUPFAM" id="SSF54928">
    <property type="entry name" value="RNA-binding domain, RBD"/>
    <property type="match status" value="1"/>
</dbReference>
<proteinExistence type="predicted"/>
<dbReference type="GO" id="GO:0003723">
    <property type="term" value="F:RNA binding"/>
    <property type="evidence" value="ECO:0007669"/>
    <property type="project" value="UniProtKB-UniRule"/>
</dbReference>
<evidence type="ECO:0000313" key="11">
    <source>
        <dbReference type="Proteomes" id="UP000006038"/>
    </source>
</evidence>
<evidence type="ECO:0008006" key="12">
    <source>
        <dbReference type="Google" id="ProtNLM"/>
    </source>
</evidence>
<evidence type="ECO:0000313" key="10">
    <source>
        <dbReference type="EnsemblPlants" id="OB01G27790.1"/>
    </source>
</evidence>
<keyword evidence="5" id="KW-0539">Nucleus</keyword>
<dbReference type="GO" id="GO:0010114">
    <property type="term" value="P:response to red light"/>
    <property type="evidence" value="ECO:0007669"/>
    <property type="project" value="EnsemblPlants"/>
</dbReference>
<evidence type="ECO:0000256" key="7">
    <source>
        <dbReference type="SAM" id="MobiDB-lite"/>
    </source>
</evidence>
<dbReference type="GO" id="GO:2000033">
    <property type="term" value="P:regulation of seed dormancy process"/>
    <property type="evidence" value="ECO:0007669"/>
    <property type="project" value="EnsemblPlants"/>
</dbReference>
<dbReference type="GO" id="GO:0071011">
    <property type="term" value="C:precatalytic spliceosome"/>
    <property type="evidence" value="ECO:0007669"/>
    <property type="project" value="TreeGrafter"/>
</dbReference>
<dbReference type="SMART" id="SM00443">
    <property type="entry name" value="G_patch"/>
    <property type="match status" value="1"/>
</dbReference>
<dbReference type="GO" id="GO:2000028">
    <property type="term" value="P:regulation of photoperiodism, flowering"/>
    <property type="evidence" value="ECO:0007669"/>
    <property type="project" value="EnsemblPlants"/>
</dbReference>
<dbReference type="PROSITE" id="PS50174">
    <property type="entry name" value="G_PATCH"/>
    <property type="match status" value="1"/>
</dbReference>
<feature type="domain" description="G-patch" evidence="9">
    <location>
        <begin position="107"/>
        <end position="153"/>
    </location>
</feature>
<dbReference type="PROSITE" id="PS50102">
    <property type="entry name" value="RRM"/>
    <property type="match status" value="1"/>
</dbReference>
<dbReference type="FunFam" id="3.30.70.330:FF:000079">
    <property type="entry name" value="Putative splicing factor 45"/>
    <property type="match status" value="1"/>
</dbReference>
<keyword evidence="11" id="KW-1185">Reference proteome</keyword>
<keyword evidence="4 6" id="KW-0508">mRNA splicing</keyword>
<feature type="compositionally biased region" description="Low complexity" evidence="7">
    <location>
        <begin position="70"/>
        <end position="79"/>
    </location>
</feature>
<organism evidence="10">
    <name type="scientific">Oryza brachyantha</name>
    <name type="common">malo sina</name>
    <dbReference type="NCBI Taxonomy" id="4533"/>
    <lineage>
        <taxon>Eukaryota</taxon>
        <taxon>Viridiplantae</taxon>
        <taxon>Streptophyta</taxon>
        <taxon>Embryophyta</taxon>
        <taxon>Tracheophyta</taxon>
        <taxon>Spermatophyta</taxon>
        <taxon>Magnoliopsida</taxon>
        <taxon>Liliopsida</taxon>
        <taxon>Poales</taxon>
        <taxon>Poaceae</taxon>
        <taxon>BOP clade</taxon>
        <taxon>Oryzoideae</taxon>
        <taxon>Oryzeae</taxon>
        <taxon>Oryzinae</taxon>
        <taxon>Oryza</taxon>
    </lineage>
</organism>
<evidence type="ECO:0000256" key="2">
    <source>
        <dbReference type="ARBA" id="ARBA00022664"/>
    </source>
</evidence>
<dbReference type="GO" id="GO:0010099">
    <property type="term" value="P:regulation of photomorphogenesis"/>
    <property type="evidence" value="ECO:0007669"/>
    <property type="project" value="EnsemblPlants"/>
</dbReference>
<dbReference type="InterPro" id="IPR000504">
    <property type="entry name" value="RRM_dom"/>
</dbReference>
<evidence type="ECO:0000259" key="9">
    <source>
        <dbReference type="PROSITE" id="PS50174"/>
    </source>
</evidence>
<evidence type="ECO:0000259" key="8">
    <source>
        <dbReference type="PROSITE" id="PS50102"/>
    </source>
</evidence>
<comment type="subcellular location">
    <subcellularLocation>
        <location evidence="1">Nucleus</location>
    </subcellularLocation>
</comment>
<dbReference type="InterPro" id="IPR000467">
    <property type="entry name" value="G_patch_dom"/>
</dbReference>
<dbReference type="PANTHER" id="PTHR13288:SF8">
    <property type="entry name" value="SPLICING FACTOR 45"/>
    <property type="match status" value="1"/>
</dbReference>
<feature type="region of interest" description="Disordered" evidence="7">
    <location>
        <begin position="21"/>
        <end position="96"/>
    </location>
</feature>
<dbReference type="InterPro" id="IPR035979">
    <property type="entry name" value="RBD_domain_sf"/>
</dbReference>
<dbReference type="Proteomes" id="UP000006038">
    <property type="component" value="Chromosome 1"/>
</dbReference>
<dbReference type="GO" id="GO:0010029">
    <property type="term" value="P:regulation of seed germination"/>
    <property type="evidence" value="ECO:0007669"/>
    <property type="project" value="EnsemblPlants"/>
</dbReference>
<dbReference type="InterPro" id="IPR003954">
    <property type="entry name" value="RRM_euk-type"/>
</dbReference>
<dbReference type="GO" id="GO:0009507">
    <property type="term" value="C:chloroplast"/>
    <property type="evidence" value="ECO:0007669"/>
    <property type="project" value="UniProtKB-UniRule"/>
</dbReference>
<dbReference type="STRING" id="4533.J3L0M3"/>
<dbReference type="eggNOG" id="KOG1996">
    <property type="taxonomic scope" value="Eukaryota"/>
</dbReference>
<dbReference type="PIRSF" id="PIRSF031066">
    <property type="entry name" value="Splicing_factor_SPF45"/>
    <property type="match status" value="1"/>
</dbReference>